<keyword evidence="1" id="KW-0472">Membrane</keyword>
<feature type="non-terminal residue" evidence="2">
    <location>
        <position position="1"/>
    </location>
</feature>
<gene>
    <name evidence="2" type="ORF">S01H4_66393</name>
</gene>
<evidence type="ECO:0000256" key="1">
    <source>
        <dbReference type="SAM" id="Phobius"/>
    </source>
</evidence>
<accession>X1ES90</accession>
<name>X1ES90_9ZZZZ</name>
<keyword evidence="1" id="KW-0812">Transmembrane</keyword>
<feature type="transmembrane region" description="Helical" evidence="1">
    <location>
        <begin position="60"/>
        <end position="75"/>
    </location>
</feature>
<protein>
    <recommendedName>
        <fullName evidence="3">VanZ-like domain-containing protein</fullName>
    </recommendedName>
</protein>
<comment type="caution">
    <text evidence="2">The sequence shown here is derived from an EMBL/GenBank/DDBJ whole genome shotgun (WGS) entry which is preliminary data.</text>
</comment>
<dbReference type="AlphaFoldDB" id="X1ES90"/>
<reference evidence="2" key="1">
    <citation type="journal article" date="2014" name="Front. Microbiol.">
        <title>High frequency of phylogenetically diverse reductive dehalogenase-homologous genes in deep subseafloor sedimentary metagenomes.</title>
        <authorList>
            <person name="Kawai M."/>
            <person name="Futagami T."/>
            <person name="Toyoda A."/>
            <person name="Takaki Y."/>
            <person name="Nishi S."/>
            <person name="Hori S."/>
            <person name="Arai W."/>
            <person name="Tsubouchi T."/>
            <person name="Morono Y."/>
            <person name="Uchiyama I."/>
            <person name="Ito T."/>
            <person name="Fujiyama A."/>
            <person name="Inagaki F."/>
            <person name="Takami H."/>
        </authorList>
    </citation>
    <scope>NUCLEOTIDE SEQUENCE</scope>
    <source>
        <strain evidence="2">Expedition CK06-06</strain>
    </source>
</reference>
<feature type="transmembrane region" description="Helical" evidence="1">
    <location>
        <begin position="35"/>
        <end position="53"/>
    </location>
</feature>
<sequence>GILILWEVLEHFLFMDLGWKFEGRADSWENITTDLLIGTFGGILSWIFCHEVFGKDKNIWSYYIFGILAFTVWIGV</sequence>
<feature type="non-terminal residue" evidence="2">
    <location>
        <position position="76"/>
    </location>
</feature>
<dbReference type="EMBL" id="BART01041102">
    <property type="protein sequence ID" value="GAH23185.1"/>
    <property type="molecule type" value="Genomic_DNA"/>
</dbReference>
<evidence type="ECO:0000313" key="2">
    <source>
        <dbReference type="EMBL" id="GAH23185.1"/>
    </source>
</evidence>
<keyword evidence="1" id="KW-1133">Transmembrane helix</keyword>
<proteinExistence type="predicted"/>
<evidence type="ECO:0008006" key="3">
    <source>
        <dbReference type="Google" id="ProtNLM"/>
    </source>
</evidence>
<organism evidence="2">
    <name type="scientific">marine sediment metagenome</name>
    <dbReference type="NCBI Taxonomy" id="412755"/>
    <lineage>
        <taxon>unclassified sequences</taxon>
        <taxon>metagenomes</taxon>
        <taxon>ecological metagenomes</taxon>
    </lineage>
</organism>